<protein>
    <submittedName>
        <fullName evidence="1">Uncharacterized protein</fullName>
    </submittedName>
</protein>
<reference evidence="1" key="1">
    <citation type="submission" date="2023-05" db="EMBL/GenBank/DDBJ databases">
        <authorList>
            <consortium name="ELIXIR-Norway"/>
        </authorList>
    </citation>
    <scope>NUCLEOTIDE SEQUENCE</scope>
</reference>
<dbReference type="Proteomes" id="UP001162501">
    <property type="component" value="Chromosome 11"/>
</dbReference>
<gene>
    <name evidence="1" type="ORF">MRATA1EN22A_LOCUS3349</name>
</gene>
<accession>A0AC59Y9X0</accession>
<proteinExistence type="predicted"/>
<organism evidence="1 2">
    <name type="scientific">Rangifer tarandus platyrhynchus</name>
    <name type="common">Svalbard reindeer</name>
    <dbReference type="NCBI Taxonomy" id="3082113"/>
    <lineage>
        <taxon>Eukaryota</taxon>
        <taxon>Metazoa</taxon>
        <taxon>Chordata</taxon>
        <taxon>Craniata</taxon>
        <taxon>Vertebrata</taxon>
        <taxon>Euteleostomi</taxon>
        <taxon>Mammalia</taxon>
        <taxon>Eutheria</taxon>
        <taxon>Laurasiatheria</taxon>
        <taxon>Artiodactyla</taxon>
        <taxon>Ruminantia</taxon>
        <taxon>Pecora</taxon>
        <taxon>Cervidae</taxon>
        <taxon>Odocoileinae</taxon>
        <taxon>Rangifer</taxon>
    </lineage>
</organism>
<evidence type="ECO:0000313" key="2">
    <source>
        <dbReference type="Proteomes" id="UP001162501"/>
    </source>
</evidence>
<evidence type="ECO:0000313" key="1">
    <source>
        <dbReference type="EMBL" id="CAM9497260.1"/>
    </source>
</evidence>
<name>A0AC59Y9X0_RANTA</name>
<sequence>MITVSEAGSEGWGKVSKNCNRREGKRDHRPGGLLIRHTAERENGEAPTPAPLPTQPPTQGSRCSGSLPCDDLGRPALTCQPGLPIPRPQVLSVSLSTPGLVSQATPCPQPRLLGQYYLLRWRQL</sequence>
<dbReference type="EMBL" id="OX596095">
    <property type="protein sequence ID" value="CAM9497260.1"/>
    <property type="molecule type" value="Genomic_DNA"/>
</dbReference>
<reference evidence="1" key="2">
    <citation type="submission" date="2025-03" db="EMBL/GenBank/DDBJ databases">
        <authorList>
            <consortium name="ELIXIR-Norway"/>
            <consortium name="Elixir Norway"/>
        </authorList>
    </citation>
    <scope>NUCLEOTIDE SEQUENCE</scope>
</reference>